<name>A0A166CL77_9AGAM</name>
<protein>
    <recommendedName>
        <fullName evidence="3">DUF6535 domain-containing protein</fullName>
    </recommendedName>
</protein>
<dbReference type="AlphaFoldDB" id="A0A166CL77"/>
<evidence type="ECO:0000313" key="4">
    <source>
        <dbReference type="EMBL" id="KZT37582.1"/>
    </source>
</evidence>
<feature type="transmembrane region" description="Helical" evidence="2">
    <location>
        <begin position="256"/>
        <end position="276"/>
    </location>
</feature>
<keyword evidence="2" id="KW-0472">Membrane</keyword>
<sequence length="932" mass="103764">MSLPTDPPSLDNHFTGPHLTPPKTYESTTIPLRDIQDTPAFHLLLGLIEEQNNTAKEQRKIMGDLRDVMKEVNRVMKKQSKFLKGSTKRQLKANVRKAVNEVSRGIRGSDRTPPPLLSTTSHVPSTTTARPRSTTVPESGEATVDMPGTLSDNSRRTDPVPSQSENTSDAVIREIETRTGAPPNSMNEIIELLKSVKEVLSQHGNKFDVLIKDAIKDDQPYELKPIEDEATCTALFEIAMAKTKEEVDDWIKRMDVSLVFIALFSAVLTAFLVPAAQSLLPSSTSTSDALPPLPDISAQNVCVLYYLALILAILDAVLSVLGRQWMSKLTARPEGSTYRERLLRHLAREELAKRWLKYLVEGLHVILLSSIGLFVIGLLYQLLNLGASFATHAPRLIATWGLGVGLSTGILVVVVAATVHALVYEASPFGGPISRLLLRMPHAYQTLTRAVEKIADWFDDRFVSLSFYRISPLVGRAIALPFWLGSLLIDRRRVRLNLSDKKKLFRAYMELMADASDPKLVERAVASFSYVAWLEDSERSVEQLPKIYNRLMATDTSLRVQETVKARMALFMNDIRLRSSDSDADPMNLIDGASQFPAQVFFTSFGEDNADLRPLSSLPIEECFARVLCSYNHEGKLGDRQRIFFLAQSSCWHLLKNGKNDDVTRMLSHVDRVDIIKSFIQQPDYNSESLVELIVENHKHEILREINQFVTTVDQSRLGPLSLSQVFSVLASPLPTDIDLSPFIDHFSRHPYYNTWRTTSDTIINYLTSFGVSQFSDSDAVRRFLHLCVRNAICEEGGYWFIIGDDTRSRARDLLAELNSISSSTGATASTSIRSASPSHWAPHDPTPNTSSHPDSLLSPSTDYISASPENIADDTVPFADPKSDMTIPMLTLTQPPHIIASTEPVSDASLAPDSQTAFDRSPDLENACKEE</sequence>
<evidence type="ECO:0000256" key="2">
    <source>
        <dbReference type="SAM" id="Phobius"/>
    </source>
</evidence>
<keyword evidence="5" id="KW-1185">Reference proteome</keyword>
<evidence type="ECO:0000259" key="3">
    <source>
        <dbReference type="Pfam" id="PF20153"/>
    </source>
</evidence>
<feature type="compositionally biased region" description="Low complexity" evidence="1">
    <location>
        <begin position="123"/>
        <end position="136"/>
    </location>
</feature>
<dbReference type="OrthoDB" id="3221808at2759"/>
<feature type="transmembrane region" description="Helical" evidence="2">
    <location>
        <begin position="470"/>
        <end position="489"/>
    </location>
</feature>
<evidence type="ECO:0000313" key="5">
    <source>
        <dbReference type="Proteomes" id="UP000076798"/>
    </source>
</evidence>
<dbReference type="Proteomes" id="UP000076798">
    <property type="component" value="Unassembled WGS sequence"/>
</dbReference>
<feature type="compositionally biased region" description="Basic and acidic residues" evidence="1">
    <location>
        <begin position="921"/>
        <end position="932"/>
    </location>
</feature>
<feature type="compositionally biased region" description="Low complexity" evidence="1">
    <location>
        <begin position="827"/>
        <end position="839"/>
    </location>
</feature>
<feature type="region of interest" description="Disordered" evidence="1">
    <location>
        <begin position="104"/>
        <end position="171"/>
    </location>
</feature>
<feature type="compositionally biased region" description="Polar residues" evidence="1">
    <location>
        <begin position="847"/>
        <end position="869"/>
    </location>
</feature>
<feature type="transmembrane region" description="Helical" evidence="2">
    <location>
        <begin position="296"/>
        <end position="322"/>
    </location>
</feature>
<keyword evidence="2" id="KW-1133">Transmembrane helix</keyword>
<feature type="region of interest" description="Disordered" evidence="1">
    <location>
        <begin position="827"/>
        <end position="881"/>
    </location>
</feature>
<feature type="compositionally biased region" description="Polar residues" evidence="1">
    <location>
        <begin position="160"/>
        <end position="169"/>
    </location>
</feature>
<proteinExistence type="predicted"/>
<dbReference type="EMBL" id="KV428081">
    <property type="protein sequence ID" value="KZT37582.1"/>
    <property type="molecule type" value="Genomic_DNA"/>
</dbReference>
<accession>A0A166CL77</accession>
<gene>
    <name evidence="4" type="ORF">SISSUDRAFT_1048329</name>
</gene>
<dbReference type="InterPro" id="IPR045338">
    <property type="entry name" value="DUF6535"/>
</dbReference>
<dbReference type="Pfam" id="PF20153">
    <property type="entry name" value="DUF6535"/>
    <property type="match status" value="1"/>
</dbReference>
<evidence type="ECO:0000256" key="1">
    <source>
        <dbReference type="SAM" id="MobiDB-lite"/>
    </source>
</evidence>
<feature type="transmembrane region" description="Helical" evidence="2">
    <location>
        <begin position="358"/>
        <end position="380"/>
    </location>
</feature>
<feature type="transmembrane region" description="Helical" evidence="2">
    <location>
        <begin position="400"/>
        <end position="424"/>
    </location>
</feature>
<keyword evidence="2" id="KW-0812">Transmembrane</keyword>
<feature type="region of interest" description="Disordered" evidence="1">
    <location>
        <begin position="1"/>
        <end position="26"/>
    </location>
</feature>
<feature type="region of interest" description="Disordered" evidence="1">
    <location>
        <begin position="902"/>
        <end position="932"/>
    </location>
</feature>
<organism evidence="4 5">
    <name type="scientific">Sistotremastrum suecicum HHB10207 ss-3</name>
    <dbReference type="NCBI Taxonomy" id="1314776"/>
    <lineage>
        <taxon>Eukaryota</taxon>
        <taxon>Fungi</taxon>
        <taxon>Dikarya</taxon>
        <taxon>Basidiomycota</taxon>
        <taxon>Agaricomycotina</taxon>
        <taxon>Agaricomycetes</taxon>
        <taxon>Sistotremastrales</taxon>
        <taxon>Sistotremastraceae</taxon>
        <taxon>Sistotremastrum</taxon>
    </lineage>
</organism>
<feature type="domain" description="DUF6535" evidence="3">
    <location>
        <begin position="235"/>
        <end position="383"/>
    </location>
</feature>
<reference evidence="4 5" key="1">
    <citation type="journal article" date="2016" name="Mol. Biol. Evol.">
        <title>Comparative Genomics of Early-Diverging Mushroom-Forming Fungi Provides Insights into the Origins of Lignocellulose Decay Capabilities.</title>
        <authorList>
            <person name="Nagy L.G."/>
            <person name="Riley R."/>
            <person name="Tritt A."/>
            <person name="Adam C."/>
            <person name="Daum C."/>
            <person name="Floudas D."/>
            <person name="Sun H."/>
            <person name="Yadav J.S."/>
            <person name="Pangilinan J."/>
            <person name="Larsson K.H."/>
            <person name="Matsuura K."/>
            <person name="Barry K."/>
            <person name="Labutti K."/>
            <person name="Kuo R."/>
            <person name="Ohm R.A."/>
            <person name="Bhattacharya S.S."/>
            <person name="Shirouzu T."/>
            <person name="Yoshinaga Y."/>
            <person name="Martin F.M."/>
            <person name="Grigoriev I.V."/>
            <person name="Hibbett D.S."/>
        </authorList>
    </citation>
    <scope>NUCLEOTIDE SEQUENCE [LARGE SCALE GENOMIC DNA]</scope>
    <source>
        <strain evidence="4 5">HHB10207 ss-3</strain>
    </source>
</reference>